<feature type="compositionally biased region" description="Polar residues" evidence="1">
    <location>
        <begin position="95"/>
        <end position="138"/>
    </location>
</feature>
<proteinExistence type="predicted"/>
<dbReference type="EMBL" id="MCFH01000045">
    <property type="protein sequence ID" value="ORX44557.1"/>
    <property type="molecule type" value="Genomic_DNA"/>
</dbReference>
<dbReference type="Proteomes" id="UP000193719">
    <property type="component" value="Unassembled WGS sequence"/>
</dbReference>
<name>A0A1Y1V0H4_9FUNG</name>
<feature type="signal peptide" evidence="2">
    <location>
        <begin position="1"/>
        <end position="19"/>
    </location>
</feature>
<keyword evidence="4" id="KW-1185">Reference proteome</keyword>
<feature type="chain" id="PRO_5012123963" description="CBM1 domain-containing protein" evidence="2">
    <location>
        <begin position="20"/>
        <end position="138"/>
    </location>
</feature>
<organism evidence="3 4">
    <name type="scientific">Piromyces finnis</name>
    <dbReference type="NCBI Taxonomy" id="1754191"/>
    <lineage>
        <taxon>Eukaryota</taxon>
        <taxon>Fungi</taxon>
        <taxon>Fungi incertae sedis</taxon>
        <taxon>Chytridiomycota</taxon>
        <taxon>Chytridiomycota incertae sedis</taxon>
        <taxon>Neocallimastigomycetes</taxon>
        <taxon>Neocallimastigales</taxon>
        <taxon>Neocallimastigaceae</taxon>
        <taxon>Piromyces</taxon>
    </lineage>
</organism>
<reference evidence="3 4" key="1">
    <citation type="submission" date="2016-08" db="EMBL/GenBank/DDBJ databases">
        <title>Genomes of anaerobic fungi encode conserved fungal cellulosomes for biomass hydrolysis.</title>
        <authorList>
            <consortium name="DOE Joint Genome Institute"/>
            <person name="Haitjema C.H."/>
            <person name="Gilmore S.P."/>
            <person name="Henske J.K."/>
            <person name="Solomon K.V."/>
            <person name="De Groot R."/>
            <person name="Kuo A."/>
            <person name="Mondo S.J."/>
            <person name="Salamov A.A."/>
            <person name="Labutti K."/>
            <person name="Zhao Z."/>
            <person name="Chiniquy J."/>
            <person name="Barry K."/>
            <person name="Brewer H.M."/>
            <person name="Purvine S.O."/>
            <person name="Wright A.T."/>
            <person name="Boxma B."/>
            <person name="Van Alen T."/>
            <person name="Hackstein J.H."/>
            <person name="Baker S.E."/>
            <person name="Grigoriev I.V."/>
            <person name="O'Malley M.A."/>
        </authorList>
    </citation>
    <scope>NUCLEOTIDE SEQUENCE [LARGE SCALE GENOMIC DNA]</scope>
    <source>
        <strain evidence="4">finn</strain>
    </source>
</reference>
<evidence type="ECO:0000256" key="1">
    <source>
        <dbReference type="SAM" id="MobiDB-lite"/>
    </source>
</evidence>
<sequence length="138" mass="15307">MKLIYYIALIICLVNVIYTKDGIFERTNCIADGNEICGEWNSLCCSGKSIQAEDAYDCWLLFPIIKKKIRVCGDKLKDKSKKDDKEKSESNKTDLTSAVKTIPTPQISNNNNISTASVSKPSATSNNKTDATNFKTNV</sequence>
<reference evidence="3 4" key="2">
    <citation type="submission" date="2016-08" db="EMBL/GenBank/DDBJ databases">
        <title>Pervasive Adenine N6-methylation of Active Genes in Fungi.</title>
        <authorList>
            <consortium name="DOE Joint Genome Institute"/>
            <person name="Mondo S.J."/>
            <person name="Dannebaum R.O."/>
            <person name="Kuo R.C."/>
            <person name="Labutti K."/>
            <person name="Haridas S."/>
            <person name="Kuo A."/>
            <person name="Salamov A."/>
            <person name="Ahrendt S.R."/>
            <person name="Lipzen A."/>
            <person name="Sullivan W."/>
            <person name="Andreopoulos W.B."/>
            <person name="Clum A."/>
            <person name="Lindquist E."/>
            <person name="Daum C."/>
            <person name="Ramamoorthy G.K."/>
            <person name="Gryganskyi A."/>
            <person name="Culley D."/>
            <person name="Magnuson J.K."/>
            <person name="James T.Y."/>
            <person name="O'Malley M.A."/>
            <person name="Stajich J.E."/>
            <person name="Spatafora J.W."/>
            <person name="Visel A."/>
            <person name="Grigoriev I.V."/>
        </authorList>
    </citation>
    <scope>NUCLEOTIDE SEQUENCE [LARGE SCALE GENOMIC DNA]</scope>
    <source>
        <strain evidence="4">finn</strain>
    </source>
</reference>
<evidence type="ECO:0000256" key="2">
    <source>
        <dbReference type="SAM" id="SignalP"/>
    </source>
</evidence>
<dbReference type="OrthoDB" id="10463345at2759"/>
<gene>
    <name evidence="3" type="ORF">BCR36DRAFT_359725</name>
</gene>
<keyword evidence="2" id="KW-0732">Signal</keyword>
<accession>A0A1Y1V0H4</accession>
<protein>
    <recommendedName>
        <fullName evidence="5">CBM1 domain-containing protein</fullName>
    </recommendedName>
</protein>
<evidence type="ECO:0000313" key="3">
    <source>
        <dbReference type="EMBL" id="ORX44557.1"/>
    </source>
</evidence>
<feature type="compositionally biased region" description="Basic and acidic residues" evidence="1">
    <location>
        <begin position="76"/>
        <end position="92"/>
    </location>
</feature>
<evidence type="ECO:0000313" key="4">
    <source>
        <dbReference type="Proteomes" id="UP000193719"/>
    </source>
</evidence>
<comment type="caution">
    <text evidence="3">The sequence shown here is derived from an EMBL/GenBank/DDBJ whole genome shotgun (WGS) entry which is preliminary data.</text>
</comment>
<evidence type="ECO:0008006" key="5">
    <source>
        <dbReference type="Google" id="ProtNLM"/>
    </source>
</evidence>
<dbReference type="AlphaFoldDB" id="A0A1Y1V0H4"/>
<feature type="region of interest" description="Disordered" evidence="1">
    <location>
        <begin position="76"/>
        <end position="138"/>
    </location>
</feature>